<accession>A0A137YUF9</accession>
<dbReference type="Gene3D" id="1.10.600.10">
    <property type="entry name" value="Farnesyl Diphosphate Synthase"/>
    <property type="match status" value="1"/>
</dbReference>
<evidence type="ECO:0000256" key="2">
    <source>
        <dbReference type="ARBA" id="ARBA00005128"/>
    </source>
</evidence>
<dbReference type="PROSITE" id="PS00723">
    <property type="entry name" value="POLYPRENYL_SYNTHASE_1"/>
    <property type="match status" value="1"/>
</dbReference>
<dbReference type="Pfam" id="PF00348">
    <property type="entry name" value="polyprenyl_synt"/>
    <property type="match status" value="1"/>
</dbReference>
<keyword evidence="9" id="KW-1185">Reference proteome</keyword>
<evidence type="ECO:0000313" key="8">
    <source>
        <dbReference type="EMBL" id="KXO89531.1"/>
    </source>
</evidence>
<dbReference type="SFLD" id="SFLDG01017">
    <property type="entry name" value="Polyprenyl_Transferase_Like"/>
    <property type="match status" value="1"/>
</dbReference>
<evidence type="ECO:0000313" key="9">
    <source>
        <dbReference type="Proteomes" id="UP000070409"/>
    </source>
</evidence>
<comment type="similarity">
    <text evidence="3 7">Belongs to the FPP/GGPP synthase family.</text>
</comment>
<dbReference type="InterPro" id="IPR033749">
    <property type="entry name" value="Polyprenyl_synt_CS"/>
</dbReference>
<comment type="pathway">
    <text evidence="2">Isoprenoid biosynthesis.</text>
</comment>
<keyword evidence="4 7" id="KW-0808">Transferase</keyword>
<reference evidence="8 9" key="1">
    <citation type="submission" date="2016-02" db="EMBL/GenBank/DDBJ databases">
        <authorList>
            <person name="Teng J.L."/>
            <person name="Tang Y."/>
            <person name="Huang Y."/>
            <person name="Guo F."/>
            <person name="Wei W."/>
            <person name="Chen J.H."/>
            <person name="Wong S.Y."/>
            <person name="Lau S.K."/>
            <person name="Woo P.C."/>
        </authorList>
    </citation>
    <scope>NUCLEOTIDE SEQUENCE [LARGE SCALE GENOMIC DNA]</scope>
    <source>
        <strain evidence="8 9">JCM 13375</strain>
    </source>
</reference>
<dbReference type="PROSITE" id="PS00444">
    <property type="entry name" value="POLYPRENYL_SYNTHASE_2"/>
    <property type="match status" value="1"/>
</dbReference>
<evidence type="ECO:0000256" key="1">
    <source>
        <dbReference type="ARBA" id="ARBA00001946"/>
    </source>
</evidence>
<gene>
    <name evidence="8" type="ORF">AXK61_08815</name>
</gene>
<protein>
    <submittedName>
        <fullName evidence="8">Geranylgeranyl pyrophosphate synthase</fullName>
    </submittedName>
</protein>
<dbReference type="InterPro" id="IPR000092">
    <property type="entry name" value="Polyprenyl_synt"/>
</dbReference>
<comment type="caution">
    <text evidence="8">The sequence shown here is derived from an EMBL/GenBank/DDBJ whole genome shotgun (WGS) entry which is preliminary data.</text>
</comment>
<dbReference type="PANTHER" id="PTHR12001:SF85">
    <property type="entry name" value="SHORT CHAIN ISOPRENYL DIPHOSPHATE SYNTHASE"/>
    <property type="match status" value="1"/>
</dbReference>
<name>A0A137YUF9_9ACTN</name>
<evidence type="ECO:0000256" key="6">
    <source>
        <dbReference type="ARBA" id="ARBA00022842"/>
    </source>
</evidence>
<proteinExistence type="inferred from homology"/>
<dbReference type="Proteomes" id="UP000070409">
    <property type="component" value="Unassembled WGS sequence"/>
</dbReference>
<evidence type="ECO:0000256" key="5">
    <source>
        <dbReference type="ARBA" id="ARBA00022723"/>
    </source>
</evidence>
<comment type="cofactor">
    <cofactor evidence="1">
        <name>Mg(2+)</name>
        <dbReference type="ChEBI" id="CHEBI:18420"/>
    </cofactor>
</comment>
<sequence>MTLPVAPPRTDLADIAAAVQPQLETFLEERRDLVEPVGPVFAEATAGLARFVLRGGKRIRPAFAWTGWLAGGGQPDGAVAEAALRACSSLEFVQACALIHDDIIDASLTRRGYPTTHREFAQVHAERGWSGSSEKFGEATAILLGDLALAWADDMFLGAGLEPERYLRAARAWAAMRTEVLGGQLLDIVSEAARDESADAAERVVRFKTAGYTVERPLHVGAALAGAPDETISALRAIGVDLGVAFQLRDDLLGAFGDPAVTGKPSGDDLRSGKHTPMLAHALATGGGAADELRALVGTDLDDAGVERARAALRATGAPSAMQARVEELTARATSALAQAPIADGARPVLARLAAVLVDRAA</sequence>
<dbReference type="RefSeq" id="WP_068746888.1">
    <property type="nucleotide sequence ID" value="NZ_LSRE01000049.1"/>
</dbReference>
<dbReference type="InterPro" id="IPR008949">
    <property type="entry name" value="Isoprenoid_synthase_dom_sf"/>
</dbReference>
<dbReference type="SFLD" id="SFLDS00005">
    <property type="entry name" value="Isoprenoid_Synthase_Type_I"/>
    <property type="match status" value="1"/>
</dbReference>
<dbReference type="SUPFAM" id="SSF48576">
    <property type="entry name" value="Terpenoid synthases"/>
    <property type="match status" value="1"/>
</dbReference>
<dbReference type="CDD" id="cd00685">
    <property type="entry name" value="Trans_IPPS_HT"/>
    <property type="match status" value="1"/>
</dbReference>
<keyword evidence="5" id="KW-0479">Metal-binding</keyword>
<evidence type="ECO:0000256" key="7">
    <source>
        <dbReference type="RuleBase" id="RU004466"/>
    </source>
</evidence>
<evidence type="ECO:0000256" key="4">
    <source>
        <dbReference type="ARBA" id="ARBA00022679"/>
    </source>
</evidence>
<dbReference type="EMBL" id="LSRE01000049">
    <property type="protein sequence ID" value="KXO89531.1"/>
    <property type="molecule type" value="Genomic_DNA"/>
</dbReference>
<evidence type="ECO:0000256" key="3">
    <source>
        <dbReference type="ARBA" id="ARBA00006706"/>
    </source>
</evidence>
<keyword evidence="6" id="KW-0460">Magnesium</keyword>
<dbReference type="PANTHER" id="PTHR12001">
    <property type="entry name" value="GERANYLGERANYL PYROPHOSPHATE SYNTHASE"/>
    <property type="match status" value="1"/>
</dbReference>
<organism evidence="8 9">
    <name type="scientific">Tsukamurella pseudospumae</name>
    <dbReference type="NCBI Taxonomy" id="239498"/>
    <lineage>
        <taxon>Bacteria</taxon>
        <taxon>Bacillati</taxon>
        <taxon>Actinomycetota</taxon>
        <taxon>Actinomycetes</taxon>
        <taxon>Mycobacteriales</taxon>
        <taxon>Tsukamurellaceae</taxon>
        <taxon>Tsukamurella</taxon>
    </lineage>
</organism>